<dbReference type="Proteomes" id="UP000473470">
    <property type="component" value="Unassembled WGS sequence"/>
</dbReference>
<dbReference type="PROSITE" id="PS51257">
    <property type="entry name" value="PROKAR_LIPOPROTEIN"/>
    <property type="match status" value="1"/>
</dbReference>
<accession>A0A6L3MYR4</accession>
<feature type="chain" id="PRO_5026871946" description="Lipoprotein" evidence="2">
    <location>
        <begin position="22"/>
        <end position="82"/>
    </location>
</feature>
<keyword evidence="2" id="KW-0732">Signal</keyword>
<feature type="region of interest" description="Disordered" evidence="1">
    <location>
        <begin position="27"/>
        <end position="82"/>
    </location>
</feature>
<name>A0A6L3MYR4_9BURK</name>
<evidence type="ECO:0008006" key="5">
    <source>
        <dbReference type="Google" id="ProtNLM"/>
    </source>
</evidence>
<gene>
    <name evidence="3" type="ORF">F7R25_16500</name>
</gene>
<protein>
    <recommendedName>
        <fullName evidence="5">Lipoprotein</fullName>
    </recommendedName>
</protein>
<reference evidence="3 4" key="1">
    <citation type="submission" date="2019-09" db="EMBL/GenBank/DDBJ databases">
        <title>Draft genome sequences of 48 bacterial type strains from the CCUG.</title>
        <authorList>
            <person name="Tunovic T."/>
            <person name="Pineiro-Iglesias B."/>
            <person name="Unosson C."/>
            <person name="Inganas E."/>
            <person name="Ohlen M."/>
            <person name="Cardew S."/>
            <person name="Jensie-Markopoulos S."/>
            <person name="Salva-Serra F."/>
            <person name="Jaen-Luchoro D."/>
            <person name="Karlsson R."/>
            <person name="Svensson-Stadler L."/>
            <person name="Chun J."/>
            <person name="Moore E."/>
        </authorList>
    </citation>
    <scope>NUCLEOTIDE SEQUENCE [LARGE SCALE GENOMIC DNA]</scope>
    <source>
        <strain evidence="3 4">CCUG 65686</strain>
    </source>
</reference>
<evidence type="ECO:0000256" key="2">
    <source>
        <dbReference type="SAM" id="SignalP"/>
    </source>
</evidence>
<evidence type="ECO:0000256" key="1">
    <source>
        <dbReference type="SAM" id="MobiDB-lite"/>
    </source>
</evidence>
<dbReference type="RefSeq" id="WP_150998901.1">
    <property type="nucleotide sequence ID" value="NZ_CABVPM010000100.1"/>
</dbReference>
<comment type="caution">
    <text evidence="3">The sequence shown here is derived from an EMBL/GenBank/DDBJ whole genome shotgun (WGS) entry which is preliminary data.</text>
</comment>
<organism evidence="3 4">
    <name type="scientific">Burkholderia stagnalis</name>
    <dbReference type="NCBI Taxonomy" id="1503054"/>
    <lineage>
        <taxon>Bacteria</taxon>
        <taxon>Pseudomonadati</taxon>
        <taxon>Pseudomonadota</taxon>
        <taxon>Betaproteobacteria</taxon>
        <taxon>Burkholderiales</taxon>
        <taxon>Burkholderiaceae</taxon>
        <taxon>Burkholderia</taxon>
        <taxon>Burkholderia cepacia complex</taxon>
    </lineage>
</organism>
<feature type="signal peptide" evidence="2">
    <location>
        <begin position="1"/>
        <end position="21"/>
    </location>
</feature>
<dbReference type="AlphaFoldDB" id="A0A6L3MYR4"/>
<evidence type="ECO:0000313" key="3">
    <source>
        <dbReference type="EMBL" id="KAB0637352.1"/>
    </source>
</evidence>
<dbReference type="EMBL" id="VZOK01000021">
    <property type="protein sequence ID" value="KAB0637352.1"/>
    <property type="molecule type" value="Genomic_DNA"/>
</dbReference>
<proteinExistence type="predicted"/>
<sequence>MKPNRTLCAIACAIVATCGMAACTQNGPYGGTRPGTTEQQSGAMPAPTTDASSRYDTHAPMGGTAPSSGESRNPGAQPATVY</sequence>
<evidence type="ECO:0000313" key="4">
    <source>
        <dbReference type="Proteomes" id="UP000473470"/>
    </source>
</evidence>